<evidence type="ECO:0000256" key="1">
    <source>
        <dbReference type="SAM" id="Phobius"/>
    </source>
</evidence>
<dbReference type="EMBL" id="HBGU01077495">
    <property type="protein sequence ID" value="CAD9543117.1"/>
    <property type="molecule type" value="Transcribed_RNA"/>
</dbReference>
<keyword evidence="1" id="KW-0472">Membrane</keyword>
<accession>A0A7S2NIF8</accession>
<gene>
    <name evidence="3" type="ORF">CBRE1094_LOCUS42248</name>
</gene>
<proteinExistence type="predicted"/>
<dbReference type="AlphaFoldDB" id="A0A7S2NIF8"/>
<feature type="transmembrane region" description="Helical" evidence="1">
    <location>
        <begin position="79"/>
        <end position="103"/>
    </location>
</feature>
<organism evidence="3">
    <name type="scientific">Haptolina brevifila</name>
    <dbReference type="NCBI Taxonomy" id="156173"/>
    <lineage>
        <taxon>Eukaryota</taxon>
        <taxon>Haptista</taxon>
        <taxon>Haptophyta</taxon>
        <taxon>Prymnesiophyceae</taxon>
        <taxon>Prymnesiales</taxon>
        <taxon>Prymnesiaceae</taxon>
        <taxon>Haptolina</taxon>
    </lineage>
</organism>
<keyword evidence="2" id="KW-0732">Signal</keyword>
<evidence type="ECO:0000256" key="2">
    <source>
        <dbReference type="SAM" id="SignalP"/>
    </source>
</evidence>
<keyword evidence="1" id="KW-1133">Transmembrane helix</keyword>
<reference evidence="3" key="1">
    <citation type="submission" date="2021-01" db="EMBL/GenBank/DDBJ databases">
        <authorList>
            <person name="Corre E."/>
            <person name="Pelletier E."/>
            <person name="Niang G."/>
            <person name="Scheremetjew M."/>
            <person name="Finn R."/>
            <person name="Kale V."/>
            <person name="Holt S."/>
            <person name="Cochrane G."/>
            <person name="Meng A."/>
            <person name="Brown T."/>
            <person name="Cohen L."/>
        </authorList>
    </citation>
    <scope>NUCLEOTIDE SEQUENCE</scope>
    <source>
        <strain evidence="3">UTEX LB 985</strain>
    </source>
</reference>
<keyword evidence="1" id="KW-0812">Transmembrane</keyword>
<feature type="signal peptide" evidence="2">
    <location>
        <begin position="1"/>
        <end position="17"/>
    </location>
</feature>
<name>A0A7S2NIF8_9EUKA</name>
<evidence type="ECO:0000313" key="3">
    <source>
        <dbReference type="EMBL" id="CAD9543117.1"/>
    </source>
</evidence>
<feature type="chain" id="PRO_5030539337" evidence="2">
    <location>
        <begin position="18"/>
        <end position="139"/>
    </location>
</feature>
<sequence>MLACTLLSAHALLYVETRFPAHPCLATHHRRACATLHVEHGACAFACLHLSASPIALSRSHVPAHNMCTSLDHDWHSLSPATCMAICIIICMTICIIICIITITQHPHMPPPCQWRDVHIIHHMHPPGKTRGGQMPNRS</sequence>
<protein>
    <submittedName>
        <fullName evidence="3">Uncharacterized protein</fullName>
    </submittedName>
</protein>